<protein>
    <submittedName>
        <fullName evidence="3">PT domain-containing protein</fullName>
    </submittedName>
</protein>
<sequence length="698" mass="72807">MRGRGISTATALAVLFSSAALTVAAAGTASAAATTVTTSGGGLVTDAAHQRVFVGDPVNGSVAVADWSGNLVKRVYNIPSVCGLALSDDGATLYAAAPASREVIALDAGTLAVKDRWSISADAGPQDVAFSAGRVWFTYIHQSSGNLGSINPDRAAAPAADLTPQPTEPTVVPTAEATAEPTLGPTAEPTAPAGPATLAAAAAAADGPVRLELLPGGGWDGAAVVDTDPSSPGLLAVGETNVDSGSMTVLDVSSGTPEKIAYHQGDHSLTGYITDLDLVPGHAQLLVAGRQRDAYQNGEFSAAGEYPASGWRADVNAQGTVANYTYDHLNLYSTISVFKPNGTTPLRTITTDLETADLVWGDSSRLFALVGSYGSYTLKTYAGANLNTPTLSVNAPAKGTIGTKLTVTGRITATEPLPSGVKLSVTRTDVASPSGKALASVTAKADGTFSFTDTPPTGDNVVYRVAYAGDAAHTAVSKTDTVIIPRATPTLTLNNNHNVYSYGKDVTFTAHLGTTYTNRKVEIWANPYGSDKPNVLLKSGTVNSSGNISAVVDMKRDTTVTAVFKGDTKYAPRTVTSVGYAKVSISNSVSGHYKTGYVGSHNYYWFRKTKDALVSTTMSYYPRREVWYEFQVYVDGAWRRTATGYFELSSTGKVTVNTGTPGVAGTKARVRTSYINNPSGDNVNTTTHGSWKYLYFTN</sequence>
<evidence type="ECO:0000256" key="1">
    <source>
        <dbReference type="SAM" id="MobiDB-lite"/>
    </source>
</evidence>
<keyword evidence="4" id="KW-1185">Reference proteome</keyword>
<comment type="caution">
    <text evidence="3">The sequence shown here is derived from an EMBL/GenBank/DDBJ whole genome shotgun (WGS) entry which is preliminary data.</text>
</comment>
<evidence type="ECO:0000313" key="4">
    <source>
        <dbReference type="Proteomes" id="UP001550850"/>
    </source>
</evidence>
<evidence type="ECO:0000313" key="3">
    <source>
        <dbReference type="EMBL" id="MEU3558393.1"/>
    </source>
</evidence>
<dbReference type="SUPFAM" id="SSF50952">
    <property type="entry name" value="Soluble quinoprotein glucose dehydrogenase"/>
    <property type="match status" value="1"/>
</dbReference>
<organism evidence="3 4">
    <name type="scientific">Streptomyces fragilis</name>
    <dbReference type="NCBI Taxonomy" id="67301"/>
    <lineage>
        <taxon>Bacteria</taxon>
        <taxon>Bacillati</taxon>
        <taxon>Actinomycetota</taxon>
        <taxon>Actinomycetes</taxon>
        <taxon>Kitasatosporales</taxon>
        <taxon>Streptomycetaceae</taxon>
        <taxon>Streptomyces</taxon>
    </lineage>
</organism>
<accession>A0ABV2YRP2</accession>
<gene>
    <name evidence="3" type="ORF">AB0E65_29915</name>
</gene>
<dbReference type="RefSeq" id="WP_108953379.1">
    <property type="nucleotide sequence ID" value="NZ_BEVZ01000002.1"/>
</dbReference>
<feature type="region of interest" description="Disordered" evidence="1">
    <location>
        <begin position="150"/>
        <end position="175"/>
    </location>
</feature>
<dbReference type="Gene3D" id="2.130.10.10">
    <property type="entry name" value="YVTN repeat-like/Quinoprotein amine dehydrogenase"/>
    <property type="match status" value="1"/>
</dbReference>
<dbReference type="Proteomes" id="UP001550850">
    <property type="component" value="Unassembled WGS sequence"/>
</dbReference>
<proteinExistence type="predicted"/>
<feature type="chain" id="PRO_5045925033" evidence="2">
    <location>
        <begin position="32"/>
        <end position="698"/>
    </location>
</feature>
<evidence type="ECO:0000256" key="2">
    <source>
        <dbReference type="SAM" id="SignalP"/>
    </source>
</evidence>
<dbReference type="EMBL" id="JBEZUR010000104">
    <property type="protein sequence ID" value="MEU3558393.1"/>
    <property type="molecule type" value="Genomic_DNA"/>
</dbReference>
<feature type="signal peptide" evidence="2">
    <location>
        <begin position="1"/>
        <end position="31"/>
    </location>
</feature>
<reference evidence="3 4" key="1">
    <citation type="submission" date="2024-06" db="EMBL/GenBank/DDBJ databases">
        <title>The Natural Products Discovery Center: Release of the First 8490 Sequenced Strains for Exploring Actinobacteria Biosynthetic Diversity.</title>
        <authorList>
            <person name="Kalkreuter E."/>
            <person name="Kautsar S.A."/>
            <person name="Yang D."/>
            <person name="Bader C.D."/>
            <person name="Teijaro C.N."/>
            <person name="Fluegel L."/>
            <person name="Davis C.M."/>
            <person name="Simpson J.R."/>
            <person name="Lauterbach L."/>
            <person name="Steele A.D."/>
            <person name="Gui C."/>
            <person name="Meng S."/>
            <person name="Li G."/>
            <person name="Viehrig K."/>
            <person name="Ye F."/>
            <person name="Su P."/>
            <person name="Kiefer A.F."/>
            <person name="Nichols A."/>
            <person name="Cepeda A.J."/>
            <person name="Yan W."/>
            <person name="Fan B."/>
            <person name="Jiang Y."/>
            <person name="Adhikari A."/>
            <person name="Zheng C.-J."/>
            <person name="Schuster L."/>
            <person name="Cowan T.M."/>
            <person name="Smanski M.J."/>
            <person name="Chevrette M.G."/>
            <person name="De Carvalho L.P.S."/>
            <person name="Shen B."/>
        </authorList>
    </citation>
    <scope>NUCLEOTIDE SEQUENCE [LARGE SCALE GENOMIC DNA]</scope>
    <source>
        <strain evidence="3 4">NPDC038104</strain>
    </source>
</reference>
<dbReference type="SUPFAM" id="SSF63825">
    <property type="entry name" value="YWTD domain"/>
    <property type="match status" value="1"/>
</dbReference>
<dbReference type="InterPro" id="IPR015943">
    <property type="entry name" value="WD40/YVTN_repeat-like_dom_sf"/>
</dbReference>
<keyword evidence="2" id="KW-0732">Signal</keyword>
<name>A0ABV2YRP2_9ACTN</name>
<dbReference type="InterPro" id="IPR011041">
    <property type="entry name" value="Quinoprot_gluc/sorb_DH_b-prop"/>
</dbReference>